<comment type="caution">
    <text evidence="1">The sequence shown here is derived from an EMBL/GenBank/DDBJ whole genome shotgun (WGS) entry which is preliminary data.</text>
</comment>
<protein>
    <recommendedName>
        <fullName evidence="3">Lipoprotein</fullName>
    </recommendedName>
</protein>
<sequence length="196" mass="22587">MNLKKIKHRPFLIFLPILMAGCSSKKDLAIWSNATFDNNILKVPVYAQLDKQKELFSMLEKQDSLSKRTSDVEYSSGQAMSAEYLKFNNCRAHYYHSDTLSINIGIGTGFGGKGFIILYKDGKFYTKPYFFTDVITGEPDPTYKIVYQKLILDKTAYKTGDSLYGYINFQSIETDNNRVKTEHWGKGYFRTRITEL</sequence>
<name>A0ABS3Z4Y3_9BACT</name>
<gene>
    <name evidence="1" type="ORF">J7I42_31170</name>
</gene>
<evidence type="ECO:0000313" key="2">
    <source>
        <dbReference type="Proteomes" id="UP000677244"/>
    </source>
</evidence>
<dbReference type="Proteomes" id="UP000677244">
    <property type="component" value="Unassembled WGS sequence"/>
</dbReference>
<reference evidence="1 2" key="1">
    <citation type="submission" date="2021-03" db="EMBL/GenBank/DDBJ databases">
        <title>Assistant Professor.</title>
        <authorList>
            <person name="Huq M.A."/>
        </authorList>
    </citation>
    <scope>NUCLEOTIDE SEQUENCE [LARGE SCALE GENOMIC DNA]</scope>
    <source>
        <strain evidence="1 2">MAH-29</strain>
    </source>
</reference>
<dbReference type="PROSITE" id="PS51257">
    <property type="entry name" value="PROKAR_LIPOPROTEIN"/>
    <property type="match status" value="1"/>
</dbReference>
<dbReference type="EMBL" id="JAGHKO010000017">
    <property type="protein sequence ID" value="MBO9204792.1"/>
    <property type="molecule type" value="Genomic_DNA"/>
</dbReference>
<evidence type="ECO:0000313" key="1">
    <source>
        <dbReference type="EMBL" id="MBO9204792.1"/>
    </source>
</evidence>
<organism evidence="1 2">
    <name type="scientific">Niastella soli</name>
    <dbReference type="NCBI Taxonomy" id="2821487"/>
    <lineage>
        <taxon>Bacteria</taxon>
        <taxon>Pseudomonadati</taxon>
        <taxon>Bacteroidota</taxon>
        <taxon>Chitinophagia</taxon>
        <taxon>Chitinophagales</taxon>
        <taxon>Chitinophagaceae</taxon>
        <taxon>Niastella</taxon>
    </lineage>
</organism>
<evidence type="ECO:0008006" key="3">
    <source>
        <dbReference type="Google" id="ProtNLM"/>
    </source>
</evidence>
<keyword evidence="2" id="KW-1185">Reference proteome</keyword>
<proteinExistence type="predicted"/>
<accession>A0ABS3Z4Y3</accession>